<evidence type="ECO:0000313" key="1">
    <source>
        <dbReference type="EMBL" id="CDW26225.1"/>
    </source>
</evidence>
<sequence>MTLERDDKFHARLSRELSKKWVERA</sequence>
<dbReference type="AlphaFoldDB" id="A0A0K2TK70"/>
<reference evidence="1" key="1">
    <citation type="submission" date="2014-05" db="EMBL/GenBank/DDBJ databases">
        <authorList>
            <person name="Chronopoulou M."/>
        </authorList>
    </citation>
    <scope>NUCLEOTIDE SEQUENCE</scope>
    <source>
        <tissue evidence="1">Whole organism</tissue>
    </source>
</reference>
<organism evidence="1">
    <name type="scientific">Lepeophtheirus salmonis</name>
    <name type="common">Salmon louse</name>
    <name type="synonym">Caligus salmonis</name>
    <dbReference type="NCBI Taxonomy" id="72036"/>
    <lineage>
        <taxon>Eukaryota</taxon>
        <taxon>Metazoa</taxon>
        <taxon>Ecdysozoa</taxon>
        <taxon>Arthropoda</taxon>
        <taxon>Crustacea</taxon>
        <taxon>Multicrustacea</taxon>
        <taxon>Hexanauplia</taxon>
        <taxon>Copepoda</taxon>
        <taxon>Siphonostomatoida</taxon>
        <taxon>Caligidae</taxon>
        <taxon>Lepeophtheirus</taxon>
    </lineage>
</organism>
<dbReference type="EMBL" id="HACA01008864">
    <property type="protein sequence ID" value="CDW26225.1"/>
    <property type="molecule type" value="Transcribed_RNA"/>
</dbReference>
<proteinExistence type="predicted"/>
<protein>
    <submittedName>
        <fullName evidence="1">Uncharacterized protein</fullName>
    </submittedName>
</protein>
<name>A0A0K2TK70_LEPSM</name>
<accession>A0A0K2TK70</accession>